<gene>
    <name evidence="8" type="primary">scfB</name>
    <name evidence="8" type="ORF">CJ192_03810</name>
</gene>
<dbReference type="InterPro" id="IPR023867">
    <property type="entry name" value="Sulphatase_maturase_rSAM"/>
</dbReference>
<accession>A0A2N6UJP0</accession>
<dbReference type="CDD" id="cd21124">
    <property type="entry name" value="SPASM_CteB-like"/>
    <property type="match status" value="1"/>
</dbReference>
<keyword evidence="2" id="KW-0004">4Fe-4S</keyword>
<protein>
    <submittedName>
        <fullName evidence="8">Thioether cross-link-forming SCIFF peptide maturase</fullName>
    </submittedName>
</protein>
<evidence type="ECO:0000313" key="8">
    <source>
        <dbReference type="EMBL" id="PMC81884.1"/>
    </source>
</evidence>
<dbReference type="Proteomes" id="UP000235658">
    <property type="component" value="Unassembled WGS sequence"/>
</dbReference>
<evidence type="ECO:0000256" key="3">
    <source>
        <dbReference type="ARBA" id="ARBA00022691"/>
    </source>
</evidence>
<sequence>MIHQYKAKGYNIVLDVYSGSVHLVDEISYNIISLLNKNKDKAYIENEIKNLHNINQEQFDEAYNEVRDLVDEKVLFSEDDFKDLTIDMDKRKTYLKAMCLNVSHTCNLSCEYCFAKEGRYHGPEAIMTDEVAKKSIDFLLENSGSHYNLDIDFFGGEPLLNWDLVKNTVDYARSKEEEFNKHFNFTLTTNGMLLDDEKIEYLNKNMKNVVLSLDGRKEKHDEFRKTHDGRGSFDKIVPKFQKLVKARGDKEYYMRGTFTANNLDFTEDIKTYLDLGFKRTSLEPVVGNNEEDYALREEHLDRIYQEYEKLADMMIDAIDKDDKFIFYHYMIDLNNGPCVYKRISGCGSGSEYMAVTPTGDLYPCHQFVGNDDFKIGNVFEGIKKPEIIKNFKKNNLYSQEKCKDCWAQMYCSGGCAANNYNAGGDINKIYDYGCKVFKKRIEMALAVKIHEFLKESEKEEA</sequence>
<dbReference type="InterPro" id="IPR000385">
    <property type="entry name" value="MoaA_NifB_PqqE_Fe-S-bd_CS"/>
</dbReference>
<dbReference type="Pfam" id="PF13186">
    <property type="entry name" value="SPASM"/>
    <property type="match status" value="1"/>
</dbReference>
<name>A0A2N6UJP0_9FIRM</name>
<proteinExistence type="predicted"/>
<keyword evidence="3" id="KW-0949">S-adenosyl-L-methionine</keyword>
<evidence type="ECO:0000256" key="1">
    <source>
        <dbReference type="ARBA" id="ARBA00001966"/>
    </source>
</evidence>
<dbReference type="GO" id="GO:0016491">
    <property type="term" value="F:oxidoreductase activity"/>
    <property type="evidence" value="ECO:0007669"/>
    <property type="project" value="InterPro"/>
</dbReference>
<dbReference type="GO" id="GO:0046872">
    <property type="term" value="F:metal ion binding"/>
    <property type="evidence" value="ECO:0007669"/>
    <property type="project" value="UniProtKB-KW"/>
</dbReference>
<comment type="cofactor">
    <cofactor evidence="1">
        <name>[4Fe-4S] cluster</name>
        <dbReference type="ChEBI" id="CHEBI:49883"/>
    </cofactor>
</comment>
<comment type="caution">
    <text evidence="8">The sequence shown here is derived from an EMBL/GenBank/DDBJ whole genome shotgun (WGS) entry which is preliminary data.</text>
</comment>
<dbReference type="GeneID" id="84578302"/>
<reference evidence="8 9" key="1">
    <citation type="submission" date="2017-09" db="EMBL/GenBank/DDBJ databases">
        <title>Bacterial strain isolated from the female urinary microbiota.</title>
        <authorList>
            <person name="Thomas-White K."/>
            <person name="Kumar N."/>
            <person name="Forster S."/>
            <person name="Putonti C."/>
            <person name="Lawley T."/>
            <person name="Wolfe A.J."/>
        </authorList>
    </citation>
    <scope>NUCLEOTIDE SEQUENCE [LARGE SCALE GENOMIC DNA]</scope>
    <source>
        <strain evidence="8 9">UMB0204</strain>
    </source>
</reference>
<dbReference type="InterPro" id="IPR023885">
    <property type="entry name" value="4Fe4S-binding_SPASM_dom"/>
</dbReference>
<dbReference type="CDD" id="cd01335">
    <property type="entry name" value="Radical_SAM"/>
    <property type="match status" value="1"/>
</dbReference>
<dbReference type="GO" id="GO:0051539">
    <property type="term" value="F:4 iron, 4 sulfur cluster binding"/>
    <property type="evidence" value="ECO:0007669"/>
    <property type="project" value="UniProtKB-KW"/>
</dbReference>
<dbReference type="EMBL" id="PNHP01000002">
    <property type="protein sequence ID" value="PMC81884.1"/>
    <property type="molecule type" value="Genomic_DNA"/>
</dbReference>
<dbReference type="NCBIfam" id="TIGR04085">
    <property type="entry name" value="rSAM_more_4Fe4S"/>
    <property type="match status" value="1"/>
</dbReference>
<feature type="domain" description="Radical SAM core" evidence="7">
    <location>
        <begin position="92"/>
        <end position="328"/>
    </location>
</feature>
<dbReference type="NCBIfam" id="TIGR03974">
    <property type="entry name" value="rSAM_six_Cys"/>
    <property type="match status" value="1"/>
</dbReference>
<evidence type="ECO:0000256" key="6">
    <source>
        <dbReference type="ARBA" id="ARBA00023014"/>
    </source>
</evidence>
<dbReference type="AlphaFoldDB" id="A0A2N6UJP0"/>
<dbReference type="InterPro" id="IPR047602">
    <property type="entry name" value="SPASM_CteB-like"/>
</dbReference>
<dbReference type="RefSeq" id="WP_102197834.1">
    <property type="nucleotide sequence ID" value="NZ_CAUPDS010000006.1"/>
</dbReference>
<dbReference type="PANTHER" id="PTHR43273:SF8">
    <property type="entry name" value="RADICAL SAM DOMAIN PROTEIN"/>
    <property type="match status" value="1"/>
</dbReference>
<dbReference type="SUPFAM" id="SSF102114">
    <property type="entry name" value="Radical SAM enzymes"/>
    <property type="match status" value="1"/>
</dbReference>
<evidence type="ECO:0000259" key="7">
    <source>
        <dbReference type="PROSITE" id="PS51918"/>
    </source>
</evidence>
<dbReference type="SFLD" id="SFLDG01384">
    <property type="entry name" value="thioether_bond_formation_requi"/>
    <property type="match status" value="1"/>
</dbReference>
<evidence type="ECO:0000313" key="9">
    <source>
        <dbReference type="Proteomes" id="UP000235658"/>
    </source>
</evidence>
<dbReference type="PANTHER" id="PTHR43273">
    <property type="entry name" value="ANAEROBIC SULFATASE-MATURATING ENZYME HOMOLOG ASLB-RELATED"/>
    <property type="match status" value="1"/>
</dbReference>
<dbReference type="SFLD" id="SFLDS00029">
    <property type="entry name" value="Radical_SAM"/>
    <property type="match status" value="1"/>
</dbReference>
<evidence type="ECO:0000256" key="5">
    <source>
        <dbReference type="ARBA" id="ARBA00023004"/>
    </source>
</evidence>
<evidence type="ECO:0000256" key="4">
    <source>
        <dbReference type="ARBA" id="ARBA00022723"/>
    </source>
</evidence>
<evidence type="ECO:0000256" key="2">
    <source>
        <dbReference type="ARBA" id="ARBA00022485"/>
    </source>
</evidence>
<dbReference type="InterPro" id="IPR058240">
    <property type="entry name" value="rSAM_sf"/>
</dbReference>
<dbReference type="InterPro" id="IPR007197">
    <property type="entry name" value="rSAM"/>
</dbReference>
<dbReference type="SFLD" id="SFLDG01067">
    <property type="entry name" value="SPASM/twitch_domain_containing"/>
    <property type="match status" value="1"/>
</dbReference>
<dbReference type="InterPro" id="IPR013785">
    <property type="entry name" value="Aldolase_TIM"/>
</dbReference>
<dbReference type="Gene3D" id="3.20.20.70">
    <property type="entry name" value="Aldolase class I"/>
    <property type="match status" value="1"/>
</dbReference>
<dbReference type="InterPro" id="IPR024025">
    <property type="entry name" value="SCIFF_rSAM_maturase"/>
</dbReference>
<dbReference type="PROSITE" id="PS01305">
    <property type="entry name" value="MOAA_NIFB_PQQE"/>
    <property type="match status" value="1"/>
</dbReference>
<organism evidence="8 9">
    <name type="scientific">Anaerococcus hydrogenalis</name>
    <dbReference type="NCBI Taxonomy" id="33029"/>
    <lineage>
        <taxon>Bacteria</taxon>
        <taxon>Bacillati</taxon>
        <taxon>Bacillota</taxon>
        <taxon>Tissierellia</taxon>
        <taxon>Tissierellales</taxon>
        <taxon>Peptoniphilaceae</taxon>
        <taxon>Anaerococcus</taxon>
    </lineage>
</organism>
<keyword evidence="5" id="KW-0408">Iron</keyword>
<dbReference type="PROSITE" id="PS51918">
    <property type="entry name" value="RADICAL_SAM"/>
    <property type="match status" value="1"/>
</dbReference>
<keyword evidence="6" id="KW-0411">Iron-sulfur</keyword>
<keyword evidence="4" id="KW-0479">Metal-binding</keyword>
<dbReference type="SFLD" id="SFLDG01386">
    <property type="entry name" value="main_SPASM_domain-containing"/>
    <property type="match status" value="1"/>
</dbReference>
<dbReference type="Pfam" id="PF04055">
    <property type="entry name" value="Radical_SAM"/>
    <property type="match status" value="1"/>
</dbReference>